<feature type="active site" description="Proton acceptor" evidence="1">
    <location>
        <position position="416"/>
    </location>
</feature>
<keyword evidence="6" id="KW-1185">Reference proteome</keyword>
<evidence type="ECO:0000313" key="5">
    <source>
        <dbReference type="EMBL" id="GIQ67488.1"/>
    </source>
</evidence>
<dbReference type="AlphaFoldDB" id="A0A8J4H2M0"/>
<feature type="compositionally biased region" description="Low complexity" evidence="3">
    <location>
        <begin position="60"/>
        <end position="73"/>
    </location>
</feature>
<feature type="binding site" evidence="2">
    <location>
        <position position="415"/>
    </location>
    <ligand>
        <name>Zn(2+)</name>
        <dbReference type="ChEBI" id="CHEBI:29105"/>
        <note>catalytic</note>
    </ligand>
</feature>
<name>A0A8J4H2M0_9BACL</name>
<feature type="active site" description="Proton donor" evidence="1">
    <location>
        <position position="490"/>
    </location>
</feature>
<gene>
    <name evidence="5" type="ORF">XYCOK13_03120</name>
</gene>
<evidence type="ECO:0000256" key="3">
    <source>
        <dbReference type="SAM" id="MobiDB-lite"/>
    </source>
</evidence>
<feature type="binding site" evidence="2">
    <location>
        <position position="419"/>
    </location>
    <ligand>
        <name>Zn(2+)</name>
        <dbReference type="ChEBI" id="CHEBI:29105"/>
        <note>catalytic</note>
    </ligand>
</feature>
<comment type="cofactor">
    <cofactor evidence="2">
        <name>Zn(2+)</name>
        <dbReference type="ChEBI" id="CHEBI:29105"/>
    </cofactor>
    <text evidence="2">Binds 1 zinc ion per subunit.</text>
</comment>
<feature type="domain" description="Peptidase M1 membrane alanine aminopeptidase" evidence="4">
    <location>
        <begin position="355"/>
        <end position="542"/>
    </location>
</feature>
<accession>A0A8J4H2M0</accession>
<organism evidence="5 6">
    <name type="scientific">Xylanibacillus composti</name>
    <dbReference type="NCBI Taxonomy" id="1572762"/>
    <lineage>
        <taxon>Bacteria</taxon>
        <taxon>Bacillati</taxon>
        <taxon>Bacillota</taxon>
        <taxon>Bacilli</taxon>
        <taxon>Bacillales</taxon>
        <taxon>Paenibacillaceae</taxon>
        <taxon>Xylanibacillus</taxon>
    </lineage>
</organism>
<evidence type="ECO:0000259" key="4">
    <source>
        <dbReference type="Pfam" id="PF01433"/>
    </source>
</evidence>
<feature type="binding site" evidence="2">
    <location>
        <position position="438"/>
    </location>
    <ligand>
        <name>Zn(2+)</name>
        <dbReference type="ChEBI" id="CHEBI:29105"/>
        <note>catalytic</note>
    </ligand>
</feature>
<dbReference type="EMBL" id="BOVK01000004">
    <property type="protein sequence ID" value="GIQ67488.1"/>
    <property type="molecule type" value="Genomic_DNA"/>
</dbReference>
<keyword evidence="2" id="KW-0479">Metal-binding</keyword>
<dbReference type="SUPFAM" id="SSF55486">
    <property type="entry name" value="Metalloproteases ('zincins'), catalytic domain"/>
    <property type="match status" value="1"/>
</dbReference>
<dbReference type="InterPro" id="IPR027268">
    <property type="entry name" value="Peptidase_M4/M1_CTD_sf"/>
</dbReference>
<keyword evidence="2" id="KW-0862">Zinc</keyword>
<dbReference type="CDD" id="cd09604">
    <property type="entry name" value="M1_APN_like"/>
    <property type="match status" value="1"/>
</dbReference>
<dbReference type="InterPro" id="IPR014782">
    <property type="entry name" value="Peptidase_M1_dom"/>
</dbReference>
<feature type="region of interest" description="Disordered" evidence="3">
    <location>
        <begin position="33"/>
        <end position="80"/>
    </location>
</feature>
<evidence type="ECO:0000256" key="1">
    <source>
        <dbReference type="PIRSR" id="PIRSR634015-1"/>
    </source>
</evidence>
<comment type="caution">
    <text evidence="5">The sequence shown here is derived from an EMBL/GenBank/DDBJ whole genome shotgun (WGS) entry which is preliminary data.</text>
</comment>
<dbReference type="GO" id="GO:0008270">
    <property type="term" value="F:zinc ion binding"/>
    <property type="evidence" value="ECO:0007669"/>
    <property type="project" value="InterPro"/>
</dbReference>
<reference evidence="5" key="1">
    <citation type="submission" date="2021-04" db="EMBL/GenBank/DDBJ databases">
        <title>Draft genome sequence of Xylanibacillus composti strain K13.</title>
        <authorList>
            <person name="Uke A."/>
            <person name="Chhe C."/>
            <person name="Baramee S."/>
            <person name="Kosugi A."/>
        </authorList>
    </citation>
    <scope>NUCLEOTIDE SEQUENCE</scope>
    <source>
        <strain evidence="5">K13</strain>
    </source>
</reference>
<dbReference type="Gene3D" id="1.10.390.10">
    <property type="entry name" value="Neutral Protease Domain 2"/>
    <property type="match status" value="1"/>
</dbReference>
<protein>
    <submittedName>
        <fullName evidence="5">Peptidase M1</fullName>
    </submittedName>
</protein>
<dbReference type="Pfam" id="PF01433">
    <property type="entry name" value="Peptidase_M1"/>
    <property type="match status" value="1"/>
</dbReference>
<dbReference type="GO" id="GO:0008237">
    <property type="term" value="F:metallopeptidase activity"/>
    <property type="evidence" value="ECO:0007669"/>
    <property type="project" value="InterPro"/>
</dbReference>
<evidence type="ECO:0000313" key="6">
    <source>
        <dbReference type="Proteomes" id="UP000677918"/>
    </source>
</evidence>
<proteinExistence type="predicted"/>
<sequence>MLLTVFALFPDGPDGGSEQAVPVWTDVTRSEESLLYASGQPEKKPQTTDSQSSGPGTPKSASPGANPDAAGDAPVKPKSLSEHVTEYHIQVTLDEANKRLTGTETVTWKNPGSQAVRNVVFHLYPNAFRSKDTTFIRESGGRLRNDQMVEGGWGEMRITGIRHSGEGDLLHRTRYLQPDDGNEQDRTLMEVKLAEPIPPGGKVTLHLQFEVDLPKVFARMGYHDDFVMAGQWFPKIAAYERKGTRGRAEEGWNLHQYHGNSEFYANFGIYSVQINVPESHIVAATGFPTGKASVTDGRKIYRFYADDVHDFAWAASPHFVYAEEPYADKNIPGVKIKLYLDPLHADLKERYFFAAKQSLKKYSEWFGPYPYSTLSIVVPPGEANGAGGMEYPTLITAWGAAEEQPDWSLEQVLVHEIGHQYWYGIVASNEFEEAWLDEGFTSYAEDKAMKAIYDLSGYLPLQAASLTSPAPLRQNSWEFENHRQYADNVYTRAKLVLIDIERQIGEQRMQRVMRSYFQQWRFKHPGTDDFRKVLEKVTGQSWDLYFQQYVHGGLVRDYSIRSIEVRPVEDQGRTRYESIIVAERNGGFYRQVPIRFGLQNGTVLTEQWDGEESEMKFRVIQDSPVAWAAIDPDRHNVLDTKPSNNFMRSEADEVWRTRWNIGVSRMLETVIGLFAW</sequence>
<dbReference type="InterPro" id="IPR034015">
    <property type="entry name" value="M1_LTA4H"/>
</dbReference>
<evidence type="ECO:0000256" key="2">
    <source>
        <dbReference type="PIRSR" id="PIRSR634015-3"/>
    </source>
</evidence>
<dbReference type="Proteomes" id="UP000677918">
    <property type="component" value="Unassembled WGS sequence"/>
</dbReference>
<dbReference type="PANTHER" id="PTHR45726">
    <property type="entry name" value="LEUKOTRIENE A-4 HYDROLASE"/>
    <property type="match status" value="1"/>
</dbReference>
<dbReference type="PANTHER" id="PTHR45726:SF3">
    <property type="entry name" value="LEUKOTRIENE A-4 HYDROLASE"/>
    <property type="match status" value="1"/>
</dbReference>